<gene>
    <name evidence="3" type="ORF">CDL15_Pgr011038</name>
</gene>
<dbReference type="EMBL" id="MTKT01001090">
    <property type="protein sequence ID" value="OWM86214.1"/>
    <property type="molecule type" value="Genomic_DNA"/>
</dbReference>
<dbReference type="InterPro" id="IPR046848">
    <property type="entry name" value="E_motif"/>
</dbReference>
<protein>
    <submittedName>
        <fullName evidence="3">Uncharacterized protein</fullName>
    </submittedName>
</protein>
<dbReference type="Pfam" id="PF13041">
    <property type="entry name" value="PPR_2"/>
    <property type="match status" value="2"/>
</dbReference>
<dbReference type="InterPro" id="IPR046849">
    <property type="entry name" value="E2_motif"/>
</dbReference>
<dbReference type="AlphaFoldDB" id="A0A218XMS2"/>
<feature type="repeat" description="PPR" evidence="2">
    <location>
        <begin position="80"/>
        <end position="114"/>
    </location>
</feature>
<reference evidence="4" key="1">
    <citation type="journal article" date="2017" name="Plant J.">
        <title>The pomegranate (Punica granatum L.) genome and the genomics of punicalagin biosynthesis.</title>
        <authorList>
            <person name="Qin G."/>
            <person name="Xu C."/>
            <person name="Ming R."/>
            <person name="Tang H."/>
            <person name="Guyot R."/>
            <person name="Kramer E.M."/>
            <person name="Hu Y."/>
            <person name="Yi X."/>
            <person name="Qi Y."/>
            <person name="Xu X."/>
            <person name="Gao Z."/>
            <person name="Pan H."/>
            <person name="Jian J."/>
            <person name="Tian Y."/>
            <person name="Yue Z."/>
            <person name="Xu Y."/>
        </authorList>
    </citation>
    <scope>NUCLEOTIDE SEQUENCE [LARGE SCALE GENOMIC DNA]</scope>
    <source>
        <strain evidence="4">cv. Dabenzi</strain>
    </source>
</reference>
<dbReference type="InterPro" id="IPR002885">
    <property type="entry name" value="PPR_rpt"/>
</dbReference>
<name>A0A218XMS2_PUNGR</name>
<proteinExistence type="predicted"/>
<accession>A0A218XMS2</accession>
<evidence type="ECO:0000313" key="3">
    <source>
        <dbReference type="EMBL" id="OWM86214.1"/>
    </source>
</evidence>
<dbReference type="PANTHER" id="PTHR47926">
    <property type="entry name" value="PENTATRICOPEPTIDE REPEAT-CONTAINING PROTEIN"/>
    <property type="match status" value="1"/>
</dbReference>
<dbReference type="Proteomes" id="UP000197138">
    <property type="component" value="Unassembled WGS sequence"/>
</dbReference>
<feature type="repeat" description="PPR" evidence="2">
    <location>
        <begin position="181"/>
        <end position="215"/>
    </location>
</feature>
<dbReference type="GO" id="GO:0003723">
    <property type="term" value="F:RNA binding"/>
    <property type="evidence" value="ECO:0007669"/>
    <property type="project" value="InterPro"/>
</dbReference>
<dbReference type="PROSITE" id="PS51375">
    <property type="entry name" value="PPR"/>
    <property type="match status" value="3"/>
</dbReference>
<comment type="caution">
    <text evidence="3">The sequence shown here is derived from an EMBL/GenBank/DDBJ whole genome shotgun (WGS) entry which is preliminary data.</text>
</comment>
<dbReference type="Pfam" id="PF20431">
    <property type="entry name" value="E_motif"/>
    <property type="match status" value="1"/>
</dbReference>
<evidence type="ECO:0000256" key="2">
    <source>
        <dbReference type="PROSITE-ProRule" id="PRU00708"/>
    </source>
</evidence>
<dbReference type="FunFam" id="1.25.40.10:FF:000184">
    <property type="entry name" value="Pentatricopeptide repeat-containing protein, chloroplastic"/>
    <property type="match status" value="1"/>
</dbReference>
<dbReference type="FunFam" id="1.25.40.10:FF:000344">
    <property type="entry name" value="Pentatricopeptide repeat-containing protein"/>
    <property type="match status" value="1"/>
</dbReference>
<dbReference type="PANTHER" id="PTHR47926:SF347">
    <property type="entry name" value="PENTATRICOPEPTIDE REPEAT-CONTAINING PROTEIN"/>
    <property type="match status" value="1"/>
</dbReference>
<evidence type="ECO:0000313" key="4">
    <source>
        <dbReference type="Proteomes" id="UP000197138"/>
    </source>
</evidence>
<dbReference type="InterPro" id="IPR046960">
    <property type="entry name" value="PPR_At4g14850-like_plant"/>
</dbReference>
<dbReference type="InterPro" id="IPR011990">
    <property type="entry name" value="TPR-like_helical_dom_sf"/>
</dbReference>
<dbReference type="Gene3D" id="1.25.40.10">
    <property type="entry name" value="Tetratricopeptide repeat domain"/>
    <property type="match status" value="3"/>
</dbReference>
<evidence type="ECO:0000256" key="1">
    <source>
        <dbReference type="ARBA" id="ARBA00022737"/>
    </source>
</evidence>
<dbReference type="Pfam" id="PF13812">
    <property type="entry name" value="PPR_3"/>
    <property type="match status" value="1"/>
</dbReference>
<dbReference type="NCBIfam" id="TIGR00756">
    <property type="entry name" value="PPR"/>
    <property type="match status" value="3"/>
</dbReference>
<dbReference type="GO" id="GO:0009451">
    <property type="term" value="P:RNA modification"/>
    <property type="evidence" value="ECO:0007669"/>
    <property type="project" value="InterPro"/>
</dbReference>
<dbReference type="Pfam" id="PF20430">
    <property type="entry name" value="Eplus_motif"/>
    <property type="match status" value="1"/>
</dbReference>
<dbReference type="Pfam" id="PF01535">
    <property type="entry name" value="PPR"/>
    <property type="match status" value="1"/>
</dbReference>
<keyword evidence="1" id="KW-0677">Repeat</keyword>
<sequence length="693" mass="76307">MLRKCSHNLPTPIALTKQSAAALLRSCSGSPDQLKQLHSVLLTTGLSVKNSLLTGLLVALINLGDFRYARKLFDGMHKPRVFLWNTLIRGYSKNEMPVESVSLYKQMASLGVRPDEFTHPFVLKACSDLPEPWAGCAVHAHVVKHGLEFFTEVRNELMIMCAKFGDVGSADYLFGSMIERDLVAWNAFIATCVQVGHASRALTLFREMGPAGIRPDAVTVVGVLSACGQLGCLETGEKIYEYARSEGIVIGSSNMIVENARLDMYMKCGSTGKARSLFNQMPHRNVITWSTMIVGYATNGDSEQALALFSKMQNSGPSPNHVTYLGALLACAHAGLVEQGRAFFNAMVRSRSKDIQPRKEHYACMVDMLGRAGNLEEAYEFITSMPTEPDSGVWGALLGACAIHKNVKLGQVAADKLFLLAPEVASYQVLLSNMYASGGRWGSVDRLRLRIRKKGIKKVMGYSTVEFNGEIHVFYRGDRSHPQARNIYQKLEELYAKMKGFGVWQQRPAFLRPIKCSLHGDQHLAETVANVLTSLPFIALGIQTPRKNLNTKLYANALIGVGMASSLYHCSRGKLRRFFRWADYTMIATTAVCLSRAIRNENPKLLMAASAVFLPIQPLMVSAVHTGMMEVAFAKRALEDPDLRKAHTVHKMSSLLGGVLFIADDVFPNTPFLHAAWHLAAAVGVGTCNKLLE</sequence>
<organism evidence="3 4">
    <name type="scientific">Punica granatum</name>
    <name type="common">Pomegranate</name>
    <dbReference type="NCBI Taxonomy" id="22663"/>
    <lineage>
        <taxon>Eukaryota</taxon>
        <taxon>Viridiplantae</taxon>
        <taxon>Streptophyta</taxon>
        <taxon>Embryophyta</taxon>
        <taxon>Tracheophyta</taxon>
        <taxon>Spermatophyta</taxon>
        <taxon>Magnoliopsida</taxon>
        <taxon>eudicotyledons</taxon>
        <taxon>Gunneridae</taxon>
        <taxon>Pentapetalae</taxon>
        <taxon>rosids</taxon>
        <taxon>malvids</taxon>
        <taxon>Myrtales</taxon>
        <taxon>Lythraceae</taxon>
        <taxon>Punica</taxon>
    </lineage>
</organism>
<feature type="repeat" description="PPR" evidence="2">
    <location>
        <begin position="285"/>
        <end position="319"/>
    </location>
</feature>